<dbReference type="EMBL" id="JALBWM010000140">
    <property type="protein sequence ID" value="MCO1336472.1"/>
    <property type="molecule type" value="Genomic_DNA"/>
</dbReference>
<proteinExistence type="predicted"/>
<keyword evidence="3" id="KW-1185">Reference proteome</keyword>
<accession>A0A9X2EQD1</accession>
<reference evidence="2" key="1">
    <citation type="journal article" date="2022" name="Arch. Microbiol.">
        <title>Microbulbifer okhotskensis sp. nov., isolated from a deep bottom sediment of the Okhotsk Sea.</title>
        <authorList>
            <person name="Romanenko L."/>
            <person name="Kurilenko V."/>
            <person name="Otstavnykh N."/>
            <person name="Velansky P."/>
            <person name="Isaeva M."/>
            <person name="Mikhailov V."/>
        </authorList>
    </citation>
    <scope>NUCLEOTIDE SEQUENCE</scope>
    <source>
        <strain evidence="2">OS29</strain>
    </source>
</reference>
<evidence type="ECO:0000313" key="2">
    <source>
        <dbReference type="EMBL" id="MCO1336472.1"/>
    </source>
</evidence>
<organism evidence="2 3">
    <name type="scientific">Microbulbifer okhotskensis</name>
    <dbReference type="NCBI Taxonomy" id="2926617"/>
    <lineage>
        <taxon>Bacteria</taxon>
        <taxon>Pseudomonadati</taxon>
        <taxon>Pseudomonadota</taxon>
        <taxon>Gammaproteobacteria</taxon>
        <taxon>Cellvibrionales</taxon>
        <taxon>Microbulbiferaceae</taxon>
        <taxon>Microbulbifer</taxon>
    </lineage>
</organism>
<protein>
    <recommendedName>
        <fullName evidence="1">DUF6892 domain-containing protein</fullName>
    </recommendedName>
</protein>
<sequence length="56" mass="6671">MHFKVECRMYERKLLVPEFDLRAFAKEYDRSEISVSGYDVVPEALEYMRGIASCYQ</sequence>
<gene>
    <name evidence="2" type="ORF">MO867_19250</name>
</gene>
<comment type="caution">
    <text evidence="2">The sequence shown here is derived from an EMBL/GenBank/DDBJ whole genome shotgun (WGS) entry which is preliminary data.</text>
</comment>
<dbReference type="InterPro" id="IPR054187">
    <property type="entry name" value="DUF6892"/>
</dbReference>
<feature type="domain" description="DUF6892" evidence="1">
    <location>
        <begin position="9"/>
        <end position="50"/>
    </location>
</feature>
<evidence type="ECO:0000313" key="3">
    <source>
        <dbReference type="Proteomes" id="UP001139028"/>
    </source>
</evidence>
<dbReference type="Pfam" id="PF21832">
    <property type="entry name" value="DUF6892"/>
    <property type="match status" value="1"/>
</dbReference>
<evidence type="ECO:0000259" key="1">
    <source>
        <dbReference type="Pfam" id="PF21832"/>
    </source>
</evidence>
<dbReference type="AlphaFoldDB" id="A0A9X2EQD1"/>
<dbReference type="Proteomes" id="UP001139028">
    <property type="component" value="Unassembled WGS sequence"/>
</dbReference>
<name>A0A9X2EQD1_9GAMM</name>